<keyword evidence="2" id="KW-1185">Reference proteome</keyword>
<evidence type="ECO:0000313" key="2">
    <source>
        <dbReference type="Proteomes" id="UP001060919"/>
    </source>
</evidence>
<protein>
    <submittedName>
        <fullName evidence="1">Uncharacterized protein</fullName>
    </submittedName>
</protein>
<gene>
    <name evidence="1" type="ORF">AsAng_0031240</name>
</gene>
<name>A0A915YFX5_9BACT</name>
<dbReference type="EMBL" id="AP026867">
    <property type="protein sequence ID" value="BDS12403.1"/>
    <property type="molecule type" value="Genomic_DNA"/>
</dbReference>
<dbReference type="KEGG" id="aup:AsAng_0031240"/>
<dbReference type="RefSeq" id="WP_264793474.1">
    <property type="nucleotide sequence ID" value="NZ_AP026867.1"/>
</dbReference>
<accession>A0A915YFX5</accession>
<dbReference type="Proteomes" id="UP001060919">
    <property type="component" value="Chromosome"/>
</dbReference>
<reference evidence="1" key="1">
    <citation type="submission" date="2022-09" db="EMBL/GenBank/DDBJ databases">
        <title>Aureispira anguillicida sp. nov., isolated from Leptocephalus of Japanese eel Anguilla japonica.</title>
        <authorList>
            <person name="Yuasa K."/>
            <person name="Mekata T."/>
            <person name="Ikunari K."/>
        </authorList>
    </citation>
    <scope>NUCLEOTIDE SEQUENCE</scope>
    <source>
        <strain evidence="1">EL160426</strain>
    </source>
</reference>
<proteinExistence type="predicted"/>
<evidence type="ECO:0000313" key="1">
    <source>
        <dbReference type="EMBL" id="BDS12403.1"/>
    </source>
</evidence>
<dbReference type="AlphaFoldDB" id="A0A915YFX5"/>
<sequence>MNYFEELIFRIQLFFRKTPSQKNLDKVFRNCKKILIKERGKLPKGQGSGFVKDKTLLIIKSETEIAKIANFFKISEEVSGALMTLPLWTFVIVNSWGRRKKIRLVYGGDWIRIDAWKEDAPLLDAEPFLIWLSENGIQEPLKSWLDLEASAKE</sequence>
<organism evidence="1 2">
    <name type="scientific">Aureispira anguillae</name>
    <dbReference type="NCBI Taxonomy" id="2864201"/>
    <lineage>
        <taxon>Bacteria</taxon>
        <taxon>Pseudomonadati</taxon>
        <taxon>Bacteroidota</taxon>
        <taxon>Saprospiria</taxon>
        <taxon>Saprospirales</taxon>
        <taxon>Saprospiraceae</taxon>
        <taxon>Aureispira</taxon>
    </lineage>
</organism>